<dbReference type="EMBL" id="AZBU02000011">
    <property type="protein sequence ID" value="TKR61214.1"/>
    <property type="molecule type" value="Genomic_DNA"/>
</dbReference>
<feature type="region of interest" description="Disordered" evidence="1">
    <location>
        <begin position="145"/>
        <end position="164"/>
    </location>
</feature>
<sequence length="198" mass="22175">MANDETIARWNRRRRRCIPTAATTTTATPRRRSGPASSVESAYVPPPRVDRGGIPMWFGMSRHTAKSLSGVFVLLFVLLAIIIVLLFSFFLVRRCNKDKKRPLKGKSPFVPEPYSLPNNEVAHTKRVYEIQAEEGCFVEIPDPENVEDEQQQQSASPSRKSSVVGEKIMQVVRKITVAQPPPSERPKTRVAQLMAGCS</sequence>
<proteinExistence type="predicted"/>
<reference evidence="3 4" key="2">
    <citation type="journal article" date="2019" name="G3 (Bethesda)">
        <title>Hybrid Assembly of the Genome of the Entomopathogenic Nematode Steinernema carpocapsae Identifies the X-Chromosome.</title>
        <authorList>
            <person name="Serra L."/>
            <person name="Macchietto M."/>
            <person name="Macias-Munoz A."/>
            <person name="McGill C.J."/>
            <person name="Rodriguez I.M."/>
            <person name="Rodriguez B."/>
            <person name="Murad R."/>
            <person name="Mortazavi A."/>
        </authorList>
    </citation>
    <scope>NUCLEOTIDE SEQUENCE [LARGE SCALE GENOMIC DNA]</scope>
    <source>
        <strain evidence="3 4">ALL</strain>
    </source>
</reference>
<evidence type="ECO:0000313" key="4">
    <source>
        <dbReference type="Proteomes" id="UP000298663"/>
    </source>
</evidence>
<dbReference type="Proteomes" id="UP000298663">
    <property type="component" value="Unassembled WGS sequence"/>
</dbReference>
<reference evidence="3 4" key="1">
    <citation type="journal article" date="2015" name="Genome Biol.">
        <title>Comparative genomics of Steinernema reveals deeply conserved gene regulatory networks.</title>
        <authorList>
            <person name="Dillman A.R."/>
            <person name="Macchietto M."/>
            <person name="Porter C.F."/>
            <person name="Rogers A."/>
            <person name="Williams B."/>
            <person name="Antoshechkin I."/>
            <person name="Lee M.M."/>
            <person name="Goodwin Z."/>
            <person name="Lu X."/>
            <person name="Lewis E.E."/>
            <person name="Goodrich-Blair H."/>
            <person name="Stock S.P."/>
            <person name="Adams B.J."/>
            <person name="Sternberg P.W."/>
            <person name="Mortazavi A."/>
        </authorList>
    </citation>
    <scope>NUCLEOTIDE SEQUENCE [LARGE SCALE GENOMIC DNA]</scope>
    <source>
        <strain evidence="3 4">ALL</strain>
    </source>
</reference>
<keyword evidence="2" id="KW-1133">Transmembrane helix</keyword>
<feature type="region of interest" description="Disordered" evidence="1">
    <location>
        <begin position="175"/>
        <end position="198"/>
    </location>
</feature>
<dbReference type="OrthoDB" id="5859293at2759"/>
<feature type="transmembrane region" description="Helical" evidence="2">
    <location>
        <begin position="68"/>
        <end position="92"/>
    </location>
</feature>
<dbReference type="AlphaFoldDB" id="A0A4U5LY61"/>
<feature type="region of interest" description="Disordered" evidence="1">
    <location>
        <begin position="18"/>
        <end position="42"/>
    </location>
</feature>
<organism evidence="3 4">
    <name type="scientific">Steinernema carpocapsae</name>
    <name type="common">Entomopathogenic nematode</name>
    <dbReference type="NCBI Taxonomy" id="34508"/>
    <lineage>
        <taxon>Eukaryota</taxon>
        <taxon>Metazoa</taxon>
        <taxon>Ecdysozoa</taxon>
        <taxon>Nematoda</taxon>
        <taxon>Chromadorea</taxon>
        <taxon>Rhabditida</taxon>
        <taxon>Tylenchina</taxon>
        <taxon>Panagrolaimomorpha</taxon>
        <taxon>Strongyloidoidea</taxon>
        <taxon>Steinernematidae</taxon>
        <taxon>Steinernema</taxon>
    </lineage>
</organism>
<accession>A0A4U5LY61</accession>
<protein>
    <submittedName>
        <fullName evidence="3">Uncharacterized protein</fullName>
    </submittedName>
</protein>
<feature type="compositionally biased region" description="Low complexity" evidence="1">
    <location>
        <begin position="18"/>
        <end position="28"/>
    </location>
</feature>
<comment type="caution">
    <text evidence="3">The sequence shown here is derived from an EMBL/GenBank/DDBJ whole genome shotgun (WGS) entry which is preliminary data.</text>
</comment>
<keyword evidence="2" id="KW-0472">Membrane</keyword>
<name>A0A4U5LY61_STECR</name>
<evidence type="ECO:0000256" key="2">
    <source>
        <dbReference type="SAM" id="Phobius"/>
    </source>
</evidence>
<evidence type="ECO:0000256" key="1">
    <source>
        <dbReference type="SAM" id="MobiDB-lite"/>
    </source>
</evidence>
<keyword evidence="4" id="KW-1185">Reference proteome</keyword>
<keyword evidence="2" id="KW-0812">Transmembrane</keyword>
<feature type="compositionally biased region" description="Polar residues" evidence="1">
    <location>
        <begin position="151"/>
        <end position="161"/>
    </location>
</feature>
<gene>
    <name evidence="3" type="ORF">L596_028356</name>
</gene>
<evidence type="ECO:0000313" key="3">
    <source>
        <dbReference type="EMBL" id="TKR61214.1"/>
    </source>
</evidence>